<feature type="domain" description="RNA 2-O ribose methyltransferase substrate binding" evidence="3">
    <location>
        <begin position="6"/>
        <end position="80"/>
    </location>
</feature>
<dbReference type="GO" id="GO:0005829">
    <property type="term" value="C:cytosol"/>
    <property type="evidence" value="ECO:0007669"/>
    <property type="project" value="TreeGrafter"/>
</dbReference>
<dbReference type="OrthoDB" id="9794400at2"/>
<dbReference type="SUPFAM" id="SSF75217">
    <property type="entry name" value="alpha/beta knot"/>
    <property type="match status" value="1"/>
</dbReference>
<dbReference type="GO" id="GO:0008173">
    <property type="term" value="F:RNA methyltransferase activity"/>
    <property type="evidence" value="ECO:0007669"/>
    <property type="project" value="InterPro"/>
</dbReference>
<dbReference type="Gene3D" id="3.40.1280.10">
    <property type="match status" value="1"/>
</dbReference>
<dbReference type="PANTHER" id="PTHR46429:SF1">
    <property type="entry name" value="23S RRNA (GUANOSINE-2'-O-)-METHYLTRANSFERASE RLMB"/>
    <property type="match status" value="1"/>
</dbReference>
<proteinExistence type="predicted"/>
<dbReference type="GO" id="GO:0032259">
    <property type="term" value="P:methylation"/>
    <property type="evidence" value="ECO:0007669"/>
    <property type="project" value="UniProtKB-KW"/>
</dbReference>
<comment type="caution">
    <text evidence="4">The sequence shown here is derived from an EMBL/GenBank/DDBJ whole genome shotgun (WGS) entry which is preliminary data.</text>
</comment>
<dbReference type="InterPro" id="IPR001537">
    <property type="entry name" value="SpoU_MeTrfase"/>
</dbReference>
<dbReference type="InterPro" id="IPR029064">
    <property type="entry name" value="Ribosomal_eL30-like_sf"/>
</dbReference>
<dbReference type="Pfam" id="PF08032">
    <property type="entry name" value="SpoU_sub_bind"/>
    <property type="match status" value="1"/>
</dbReference>
<name>A0A364Y6G0_9BACT</name>
<keyword evidence="1 4" id="KW-0489">Methyltransferase</keyword>
<evidence type="ECO:0000259" key="3">
    <source>
        <dbReference type="SMART" id="SM00967"/>
    </source>
</evidence>
<gene>
    <name evidence="4" type="ORF">DQQ10_00835</name>
</gene>
<protein>
    <submittedName>
        <fullName evidence="4">23S rRNA (Guanosine(2251)-2'-O)-methyltransferase RlmB</fullName>
    </submittedName>
</protein>
<dbReference type="SUPFAM" id="SSF55315">
    <property type="entry name" value="L30e-like"/>
    <property type="match status" value="1"/>
</dbReference>
<dbReference type="InterPro" id="IPR029026">
    <property type="entry name" value="tRNA_m1G_MTases_N"/>
</dbReference>
<evidence type="ECO:0000313" key="4">
    <source>
        <dbReference type="EMBL" id="RAW02686.1"/>
    </source>
</evidence>
<evidence type="ECO:0000256" key="2">
    <source>
        <dbReference type="ARBA" id="ARBA00022679"/>
    </source>
</evidence>
<dbReference type="CDD" id="cd18103">
    <property type="entry name" value="SpoU-like_RlmB"/>
    <property type="match status" value="1"/>
</dbReference>
<dbReference type="GO" id="GO:0006396">
    <property type="term" value="P:RNA processing"/>
    <property type="evidence" value="ECO:0007669"/>
    <property type="project" value="InterPro"/>
</dbReference>
<dbReference type="SMART" id="SM00967">
    <property type="entry name" value="SpoU_sub_bind"/>
    <property type="match status" value="1"/>
</dbReference>
<accession>A0A364Y6G0</accession>
<dbReference type="AlphaFoldDB" id="A0A364Y6G0"/>
<dbReference type="Pfam" id="PF00588">
    <property type="entry name" value="SpoU_methylase"/>
    <property type="match status" value="1"/>
</dbReference>
<organism evidence="4 5">
    <name type="scientific">Pseudochryseolinea flava</name>
    <dbReference type="NCBI Taxonomy" id="2059302"/>
    <lineage>
        <taxon>Bacteria</taxon>
        <taxon>Pseudomonadati</taxon>
        <taxon>Bacteroidota</taxon>
        <taxon>Cytophagia</taxon>
        <taxon>Cytophagales</taxon>
        <taxon>Fulvivirgaceae</taxon>
        <taxon>Pseudochryseolinea</taxon>
    </lineage>
</organism>
<dbReference type="EMBL" id="QMFY01000001">
    <property type="protein sequence ID" value="RAW02686.1"/>
    <property type="molecule type" value="Genomic_DNA"/>
</dbReference>
<keyword evidence="5" id="KW-1185">Reference proteome</keyword>
<dbReference type="PANTHER" id="PTHR46429">
    <property type="entry name" value="23S RRNA (GUANOSINE-2'-O-)-METHYLTRANSFERASE RLMB"/>
    <property type="match status" value="1"/>
</dbReference>
<dbReference type="GO" id="GO:0003723">
    <property type="term" value="F:RNA binding"/>
    <property type="evidence" value="ECO:0007669"/>
    <property type="project" value="InterPro"/>
</dbReference>
<dbReference type="InterPro" id="IPR013123">
    <property type="entry name" value="SpoU_subst-bd"/>
</dbReference>
<dbReference type="InterPro" id="IPR004441">
    <property type="entry name" value="rRNA_MeTrfase_TrmH"/>
</dbReference>
<dbReference type="InterPro" id="IPR029028">
    <property type="entry name" value="Alpha/beta_knot_MTases"/>
</dbReference>
<dbReference type="Gene3D" id="3.30.1330.30">
    <property type="match status" value="1"/>
</dbReference>
<evidence type="ECO:0000313" key="5">
    <source>
        <dbReference type="Proteomes" id="UP000251889"/>
    </source>
</evidence>
<dbReference type="RefSeq" id="WP_112744903.1">
    <property type="nucleotide sequence ID" value="NZ_QMFY01000001.1"/>
</dbReference>
<dbReference type="Proteomes" id="UP000251889">
    <property type="component" value="Unassembled WGS sequence"/>
</dbReference>
<keyword evidence="2 4" id="KW-0808">Transferase</keyword>
<reference evidence="4 5" key="1">
    <citation type="submission" date="2018-06" db="EMBL/GenBank/DDBJ databases">
        <title>Chryseolinea flavus sp. nov., a member of the phylum Bacteroidetes isolated from soil.</title>
        <authorList>
            <person name="Li Y."/>
            <person name="Wang J."/>
        </authorList>
    </citation>
    <scope>NUCLEOTIDE SEQUENCE [LARGE SCALE GENOMIC DNA]</scope>
    <source>
        <strain evidence="4 5">SDU1-6</strain>
    </source>
</reference>
<sequence length="249" mass="27234">MEKADMIYGTRAVIEAIVAGKTIEKVMVQSGMNNDLIRELIQVAREHKVHVTFIPPEKFKKISAKNHQGVICILSAVNYASVENMIDKAFSEGREPFLLLLDRITDVRNFGAIARTAECAGVDAIVVPDKGNAPITSDAMKTSAGALNHITVCKERDLKRTMKTLRESGIRVIACTEKTDKNIYDINLSGPIAIIMGSEEDGISDTLLRDADELARIPLHGKIESLNVSVAAGVAMYEVIRQRGKEKSA</sequence>
<dbReference type="NCBIfam" id="TIGR00186">
    <property type="entry name" value="rRNA_methyl_3"/>
    <property type="match status" value="1"/>
</dbReference>
<evidence type="ECO:0000256" key="1">
    <source>
        <dbReference type="ARBA" id="ARBA00022603"/>
    </source>
</evidence>